<evidence type="ECO:0000313" key="2">
    <source>
        <dbReference type="Proteomes" id="UP001152467"/>
    </source>
</evidence>
<name>A0A9W4R5V0_9GAMM</name>
<accession>A0A9W4R5V0</accession>
<sequence length="152" mass="17773">MHIRNPKYLSFVFVILVFASVLFRDVFSYSESEDINSYVEPQVDISLMIAGINGLKVERMFEELLTEMEFQLSSSVTNSPQGKRWAEKGMIKSLWNNDDKYVDLSNLLNTNCFNIRIYTSSVDESKDIERKLVKRVAEAYPEYIRYSNLQCR</sequence>
<comment type="caution">
    <text evidence="1">The sequence shown here is derived from an EMBL/GenBank/DDBJ whole genome shotgun (WGS) entry which is preliminary data.</text>
</comment>
<dbReference type="Proteomes" id="UP001152467">
    <property type="component" value="Unassembled WGS sequence"/>
</dbReference>
<keyword evidence="2" id="KW-1185">Reference proteome</keyword>
<protein>
    <submittedName>
        <fullName evidence="1">Uncharacterized protein</fullName>
    </submittedName>
</protein>
<proteinExistence type="predicted"/>
<dbReference type="EMBL" id="CAMAPC010000056">
    <property type="protein sequence ID" value="CAH9067623.1"/>
    <property type="molecule type" value="Genomic_DNA"/>
</dbReference>
<gene>
    <name evidence="1" type="ORF">PSECIP111854_04155</name>
</gene>
<evidence type="ECO:0000313" key="1">
    <source>
        <dbReference type="EMBL" id="CAH9067623.1"/>
    </source>
</evidence>
<dbReference type="RefSeq" id="WP_261627241.1">
    <property type="nucleotide sequence ID" value="NZ_CAMAPC010000056.1"/>
</dbReference>
<organism evidence="1 2">
    <name type="scientific">Pseudoalteromonas holothuriae</name>
    <dbReference type="NCBI Taxonomy" id="2963714"/>
    <lineage>
        <taxon>Bacteria</taxon>
        <taxon>Pseudomonadati</taxon>
        <taxon>Pseudomonadota</taxon>
        <taxon>Gammaproteobacteria</taxon>
        <taxon>Alteromonadales</taxon>
        <taxon>Pseudoalteromonadaceae</taxon>
        <taxon>Pseudoalteromonas</taxon>
    </lineage>
</organism>
<reference evidence="1" key="1">
    <citation type="submission" date="2022-07" db="EMBL/GenBank/DDBJ databases">
        <authorList>
            <person name="Criscuolo A."/>
        </authorList>
    </citation>
    <scope>NUCLEOTIDE SEQUENCE</scope>
    <source>
        <strain evidence="1">CIP111854</strain>
    </source>
</reference>
<dbReference type="AlphaFoldDB" id="A0A9W4R5V0"/>